<dbReference type="Pfam" id="PF07766">
    <property type="entry name" value="LETM1_RBD"/>
    <property type="match status" value="1"/>
</dbReference>
<feature type="region of interest" description="Disordered" evidence="1">
    <location>
        <begin position="296"/>
        <end position="337"/>
    </location>
</feature>
<feature type="domain" description="Letm1 RBD" evidence="3">
    <location>
        <begin position="214"/>
        <end position="438"/>
    </location>
</feature>
<keyword evidence="2" id="KW-0812">Transmembrane</keyword>
<feature type="compositionally biased region" description="Low complexity" evidence="1">
    <location>
        <begin position="97"/>
        <end position="107"/>
    </location>
</feature>
<dbReference type="Proteomes" id="UP000007797">
    <property type="component" value="Unassembled WGS sequence"/>
</dbReference>
<evidence type="ECO:0000313" key="4">
    <source>
        <dbReference type="EMBL" id="EGG24301.1"/>
    </source>
</evidence>
<organism evidence="4 5">
    <name type="scientific">Cavenderia fasciculata</name>
    <name type="common">Slime mold</name>
    <name type="synonym">Dictyostelium fasciculatum</name>
    <dbReference type="NCBI Taxonomy" id="261658"/>
    <lineage>
        <taxon>Eukaryota</taxon>
        <taxon>Amoebozoa</taxon>
        <taxon>Evosea</taxon>
        <taxon>Eumycetozoa</taxon>
        <taxon>Dictyostelia</taxon>
        <taxon>Acytosteliales</taxon>
        <taxon>Cavenderiaceae</taxon>
        <taxon>Cavenderia</taxon>
    </lineage>
</organism>
<dbReference type="GeneID" id="14876254"/>
<protein>
    <recommendedName>
        <fullName evidence="3">Letm1 RBD domain-containing protein</fullName>
    </recommendedName>
</protein>
<dbReference type="OrthoDB" id="21273at2759"/>
<proteinExistence type="predicted"/>
<keyword evidence="5" id="KW-1185">Reference proteome</keyword>
<dbReference type="RefSeq" id="XP_004362152.1">
    <property type="nucleotide sequence ID" value="XM_004362095.1"/>
</dbReference>
<dbReference type="InterPro" id="IPR033122">
    <property type="entry name" value="LETM1-like_RBD"/>
</dbReference>
<feature type="compositionally biased region" description="Basic and acidic residues" evidence="1">
    <location>
        <begin position="124"/>
        <end position="162"/>
    </location>
</feature>
<sequence>MSNIMMMTSMSRLVCTTSMNTTVSGVSSSRHGLVIGALIVNDYFQSSNRSRSQFSYYSSTSTSTSSSSSTTQQSLQSPINNHGGNQKIREQPAINQSTTTSSTTSMTKEQEIRNKIAEEKKMILDKLDRTKNKKDDNNDKDQDEKSIKKKKDKDDKNDKDNGKEEEEEESFIDKMKKMSYELGQQTKTGIVSYYQNWRYIQEVIKPKQNAGMALLRKDIIHLKTFKIDSLYWIPLGVYLLIPFSTFGLPIYIKYLSAILPSTFSTRQMIVKRKLSNQKHRTKLAKKLFKSLTDKYSKNQQNQHNNNNNNSNSNNTPDQQSEQLQQNNNNNNTTTTTNQEDERIIIRIQDLNRSHLVLLSRCIGIKWAIFMSPSQLQQKLKDWEKEVIQDNRLILREGIQKLSIEDLQDISYQRGIHFKNKTYDQLLFILSKSLSISASPPSHSSYCFSVISSLIQDDHIETDDD</sequence>
<feature type="compositionally biased region" description="Low complexity" evidence="1">
    <location>
        <begin position="326"/>
        <end position="337"/>
    </location>
</feature>
<gene>
    <name evidence="4" type="ORF">DFA_06451</name>
</gene>
<evidence type="ECO:0000256" key="1">
    <source>
        <dbReference type="SAM" id="MobiDB-lite"/>
    </source>
</evidence>
<evidence type="ECO:0000259" key="3">
    <source>
        <dbReference type="Pfam" id="PF07766"/>
    </source>
</evidence>
<feature type="compositionally biased region" description="Low complexity" evidence="1">
    <location>
        <begin position="298"/>
        <end position="314"/>
    </location>
</feature>
<feature type="compositionally biased region" description="Polar residues" evidence="1">
    <location>
        <begin position="315"/>
        <end position="325"/>
    </location>
</feature>
<reference evidence="5" key="1">
    <citation type="journal article" date="2011" name="Genome Res.">
        <title>Phylogeny-wide analysis of social amoeba genomes highlights ancient origins for complex intercellular communication.</title>
        <authorList>
            <person name="Heidel A.J."/>
            <person name="Lawal H.M."/>
            <person name="Felder M."/>
            <person name="Schilde C."/>
            <person name="Helps N.R."/>
            <person name="Tunggal B."/>
            <person name="Rivero F."/>
            <person name="John U."/>
            <person name="Schleicher M."/>
            <person name="Eichinger L."/>
            <person name="Platzer M."/>
            <person name="Noegel A.A."/>
            <person name="Schaap P."/>
            <person name="Gloeckner G."/>
        </authorList>
    </citation>
    <scope>NUCLEOTIDE SEQUENCE [LARGE SCALE GENOMIC DNA]</scope>
    <source>
        <strain evidence="5">SH3</strain>
    </source>
</reference>
<dbReference type="AlphaFoldDB" id="F4PJ15"/>
<feature type="transmembrane region" description="Helical" evidence="2">
    <location>
        <begin position="230"/>
        <end position="252"/>
    </location>
</feature>
<keyword evidence="2" id="KW-0472">Membrane</keyword>
<dbReference type="EMBL" id="GL883007">
    <property type="protein sequence ID" value="EGG24301.1"/>
    <property type="molecule type" value="Genomic_DNA"/>
</dbReference>
<feature type="region of interest" description="Disordered" evidence="1">
    <location>
        <begin position="124"/>
        <end position="170"/>
    </location>
</feature>
<dbReference type="STRING" id="1054147.F4PJ15"/>
<feature type="compositionally biased region" description="Low complexity" evidence="1">
    <location>
        <begin position="56"/>
        <end position="77"/>
    </location>
</feature>
<keyword evidence="2" id="KW-1133">Transmembrane helix</keyword>
<dbReference type="GO" id="GO:0043022">
    <property type="term" value="F:ribosome binding"/>
    <property type="evidence" value="ECO:0007669"/>
    <property type="project" value="InterPro"/>
</dbReference>
<feature type="region of interest" description="Disordered" evidence="1">
    <location>
        <begin position="56"/>
        <end position="110"/>
    </location>
</feature>
<evidence type="ECO:0000256" key="2">
    <source>
        <dbReference type="SAM" id="Phobius"/>
    </source>
</evidence>
<dbReference type="KEGG" id="dfa:DFA_06451"/>
<name>F4PJ15_CACFS</name>
<evidence type="ECO:0000313" key="5">
    <source>
        <dbReference type="Proteomes" id="UP000007797"/>
    </source>
</evidence>
<accession>F4PJ15</accession>